<name>A0A329QNH0_9ACTN</name>
<proteinExistence type="predicted"/>
<dbReference type="AlphaFoldDB" id="A0A329QNH0"/>
<dbReference type="Proteomes" id="UP000250462">
    <property type="component" value="Unassembled WGS sequence"/>
</dbReference>
<feature type="compositionally biased region" description="Pro residues" evidence="1">
    <location>
        <begin position="1"/>
        <end position="11"/>
    </location>
</feature>
<organism evidence="2 3">
    <name type="scientific">Phytoactinopolyspora halophila</name>
    <dbReference type="NCBI Taxonomy" id="1981511"/>
    <lineage>
        <taxon>Bacteria</taxon>
        <taxon>Bacillati</taxon>
        <taxon>Actinomycetota</taxon>
        <taxon>Actinomycetes</taxon>
        <taxon>Jiangellales</taxon>
        <taxon>Jiangellaceae</taxon>
        <taxon>Phytoactinopolyspora</taxon>
    </lineage>
</organism>
<feature type="region of interest" description="Disordered" evidence="1">
    <location>
        <begin position="1"/>
        <end position="24"/>
    </location>
</feature>
<dbReference type="EMBL" id="QMIG01000013">
    <property type="protein sequence ID" value="RAW13269.1"/>
    <property type="molecule type" value="Genomic_DNA"/>
</dbReference>
<keyword evidence="3" id="KW-1185">Reference proteome</keyword>
<accession>A0A329QNH0</accession>
<reference evidence="2 3" key="1">
    <citation type="submission" date="2018-06" db="EMBL/GenBank/DDBJ databases">
        <title>Phytoactinopolyspora halophila sp. nov., a novel halophilic actinomycete isolated from a saline soil in China.</title>
        <authorList>
            <person name="Tang S.-K."/>
        </authorList>
    </citation>
    <scope>NUCLEOTIDE SEQUENCE [LARGE SCALE GENOMIC DNA]</scope>
    <source>
        <strain evidence="2 3">YIM 96934</strain>
    </source>
</reference>
<dbReference type="RefSeq" id="WP_112258780.1">
    <property type="nucleotide sequence ID" value="NZ_QMIG01000013.1"/>
</dbReference>
<evidence type="ECO:0000313" key="3">
    <source>
        <dbReference type="Proteomes" id="UP000250462"/>
    </source>
</evidence>
<evidence type="ECO:0000256" key="1">
    <source>
        <dbReference type="SAM" id="MobiDB-lite"/>
    </source>
</evidence>
<protein>
    <submittedName>
        <fullName evidence="2">Uncharacterized protein</fullName>
    </submittedName>
</protein>
<comment type="caution">
    <text evidence="2">The sequence shown here is derived from an EMBL/GenBank/DDBJ whole genome shotgun (WGS) entry which is preliminary data.</text>
</comment>
<sequence length="287" mass="30983">MTSIPTLPPTEPTDGSRATPPTEPGQLWAVSWGGEPLGLVLAAIAYDAYFIAWPVTDESVTPSEPCFKLATVDAKLVCWPEVETGMSNAVLESYLGQPLTGREVREIRAWVRGDDPVERLDVYPARADDDAEDALALVCNTTAAWGELDSPGLETTGGVLSTDFVDSHGVDAVRLNQVLGGVAAITRDTLAQRRLLDTSQASAIADAFGAPVDHVWSPPSGLEAVLLRTPEMKQEVVETARSVGSSEDEVRAKAWEASLIAARQERQSHDAVRERVRHALRSMRSEK</sequence>
<gene>
    <name evidence="2" type="ORF">DPM12_13145</name>
</gene>
<evidence type="ECO:0000313" key="2">
    <source>
        <dbReference type="EMBL" id="RAW13269.1"/>
    </source>
</evidence>